<evidence type="ECO:0000313" key="2">
    <source>
        <dbReference type="EMBL" id="KAG0250801.1"/>
    </source>
</evidence>
<dbReference type="AlphaFoldDB" id="A0AAD4D0R1"/>
<feature type="compositionally biased region" description="Acidic residues" evidence="1">
    <location>
        <begin position="52"/>
        <end position="67"/>
    </location>
</feature>
<organism evidence="2 3">
    <name type="scientific">Linnemannia exigua</name>
    <dbReference type="NCBI Taxonomy" id="604196"/>
    <lineage>
        <taxon>Eukaryota</taxon>
        <taxon>Fungi</taxon>
        <taxon>Fungi incertae sedis</taxon>
        <taxon>Mucoromycota</taxon>
        <taxon>Mortierellomycotina</taxon>
        <taxon>Mortierellomycetes</taxon>
        <taxon>Mortierellales</taxon>
        <taxon>Mortierellaceae</taxon>
        <taxon>Linnemannia</taxon>
    </lineage>
</organism>
<keyword evidence="3" id="KW-1185">Reference proteome</keyword>
<feature type="compositionally biased region" description="Basic and acidic residues" evidence="1">
    <location>
        <begin position="68"/>
        <end position="81"/>
    </location>
</feature>
<feature type="region of interest" description="Disordered" evidence="1">
    <location>
        <begin position="47"/>
        <end position="84"/>
    </location>
</feature>
<sequence length="155" mass="17790">MYMMHDGSVDDRLLMLLNVLFMEKAQFAKVQEDMEAAMEYFNDIFMRREQEERGDEDEEMEDEDDEEKPPKQELPPRDAKSKKTRKAVLEAILTLIRLRADAFGVTDKTTAEQDLASLKKAKLSGPLYYGGLCVQGEKQILQNGLQGYDSFLAEL</sequence>
<name>A0AAD4D0R1_9FUNG</name>
<accession>A0AAD4D0R1</accession>
<dbReference type="Proteomes" id="UP001194580">
    <property type="component" value="Unassembled WGS sequence"/>
</dbReference>
<protein>
    <submittedName>
        <fullName evidence="2">Uncharacterized protein</fullName>
    </submittedName>
</protein>
<comment type="caution">
    <text evidence="2">The sequence shown here is derived from an EMBL/GenBank/DDBJ whole genome shotgun (WGS) entry which is preliminary data.</text>
</comment>
<evidence type="ECO:0000256" key="1">
    <source>
        <dbReference type="SAM" id="MobiDB-lite"/>
    </source>
</evidence>
<reference evidence="2" key="1">
    <citation type="journal article" date="2020" name="Fungal Divers.">
        <title>Resolving the Mortierellaceae phylogeny through synthesis of multi-gene phylogenetics and phylogenomics.</title>
        <authorList>
            <person name="Vandepol N."/>
            <person name="Liber J."/>
            <person name="Desiro A."/>
            <person name="Na H."/>
            <person name="Kennedy M."/>
            <person name="Barry K."/>
            <person name="Grigoriev I.V."/>
            <person name="Miller A.N."/>
            <person name="O'Donnell K."/>
            <person name="Stajich J.E."/>
            <person name="Bonito G."/>
        </authorList>
    </citation>
    <scope>NUCLEOTIDE SEQUENCE</scope>
    <source>
        <strain evidence="2">NRRL 28262</strain>
    </source>
</reference>
<gene>
    <name evidence="2" type="ORF">BGZ95_007076</name>
</gene>
<evidence type="ECO:0000313" key="3">
    <source>
        <dbReference type="Proteomes" id="UP001194580"/>
    </source>
</evidence>
<proteinExistence type="predicted"/>
<dbReference type="EMBL" id="JAAAIL010003397">
    <property type="protein sequence ID" value="KAG0250801.1"/>
    <property type="molecule type" value="Genomic_DNA"/>
</dbReference>